<evidence type="ECO:0000313" key="1">
    <source>
        <dbReference type="EMBL" id="CVI59454.1"/>
    </source>
</evidence>
<dbReference type="AlphaFoldDB" id="A0A1S7TXX7"/>
<dbReference type="Proteomes" id="UP000192140">
    <property type="component" value="Unassembled WGS sequence"/>
</dbReference>
<evidence type="ECO:0008006" key="3">
    <source>
        <dbReference type="Google" id="ProtNLM"/>
    </source>
</evidence>
<reference evidence="1" key="1">
    <citation type="submission" date="2016-01" db="EMBL/GenBank/DDBJ databases">
        <authorList>
            <person name="Regsiter A."/>
            <person name="william w."/>
        </authorList>
    </citation>
    <scope>NUCLEOTIDE SEQUENCE</scope>
    <source>
        <strain evidence="1">NCPPB 1641</strain>
    </source>
</reference>
<comment type="caution">
    <text evidence="1">The sequence shown here is derived from an EMBL/GenBank/DDBJ whole genome shotgun (WGS) entry which is preliminary data.</text>
</comment>
<gene>
    <name evidence="1" type="ORF">AGR7A_Lc120548</name>
</gene>
<protein>
    <recommendedName>
        <fullName evidence="3">HD domain-containing protein</fullName>
    </recommendedName>
</protein>
<dbReference type="EMBL" id="FCNP01000033">
    <property type="protein sequence ID" value="CVI59454.1"/>
    <property type="molecule type" value="Genomic_DNA"/>
</dbReference>
<dbReference type="SUPFAM" id="SSF109604">
    <property type="entry name" value="HD-domain/PDEase-like"/>
    <property type="match status" value="1"/>
</dbReference>
<sequence length="235" mass="25618">MTSISAPRLCSKRIDFFRPDGSLMDLAHPEACEIDFNEVAFGLAKINRFTGTYPGVGYSDAQHCVMGAQALLREGEDELTAALFLLHDAHEYKLGDDSRPKQDLVAAMLDDFSPKAAEAYRSVVASAKSGWDSAIYAAAGLPAPSAWTKKQSHAVERMDVRMAAAEAESLFGSAARKKYPLSRFPAPLTIGAITPWAPAKAEIAFLETFDRLIGIQQRMNAANNNLMHRKIVSGR</sequence>
<dbReference type="RefSeq" id="WP_205529288.1">
    <property type="nucleotide sequence ID" value="NZ_LT009776.1"/>
</dbReference>
<evidence type="ECO:0000313" key="2">
    <source>
        <dbReference type="Proteomes" id="UP000192140"/>
    </source>
</evidence>
<accession>A0A1S7TXX7</accession>
<keyword evidence="2" id="KW-1185">Reference proteome</keyword>
<name>A0A1S7TXX7_9HYPH</name>
<dbReference type="Gene3D" id="1.10.3210.10">
    <property type="entry name" value="Hypothetical protein af1432"/>
    <property type="match status" value="1"/>
</dbReference>
<proteinExistence type="predicted"/>
<organism evidence="1 2">
    <name type="scientific">Agrobacterium deltaense NCPPB 1641</name>
    <dbReference type="NCBI Taxonomy" id="1183425"/>
    <lineage>
        <taxon>Bacteria</taxon>
        <taxon>Pseudomonadati</taxon>
        <taxon>Pseudomonadota</taxon>
        <taxon>Alphaproteobacteria</taxon>
        <taxon>Hyphomicrobiales</taxon>
        <taxon>Rhizobiaceae</taxon>
        <taxon>Rhizobium/Agrobacterium group</taxon>
        <taxon>Agrobacterium</taxon>
    </lineage>
</organism>